<dbReference type="Proteomes" id="UP001164539">
    <property type="component" value="Chromosome 7"/>
</dbReference>
<proteinExistence type="predicted"/>
<name>A0ACC1XST3_MELAZ</name>
<reference evidence="1 2" key="1">
    <citation type="journal article" date="2023" name="Science">
        <title>Complex scaffold remodeling in plant triterpene biosynthesis.</title>
        <authorList>
            <person name="De La Pena R."/>
            <person name="Hodgson H."/>
            <person name="Liu J.C."/>
            <person name="Stephenson M.J."/>
            <person name="Martin A.C."/>
            <person name="Owen C."/>
            <person name="Harkess A."/>
            <person name="Leebens-Mack J."/>
            <person name="Jimenez L.E."/>
            <person name="Osbourn A."/>
            <person name="Sattely E.S."/>
        </authorList>
    </citation>
    <scope>NUCLEOTIDE SEQUENCE [LARGE SCALE GENOMIC DNA]</scope>
    <source>
        <strain evidence="2">cv. JPN11</strain>
        <tissue evidence="1">Leaf</tissue>
    </source>
</reference>
<keyword evidence="1" id="KW-0418">Kinase</keyword>
<dbReference type="EMBL" id="CM051400">
    <property type="protein sequence ID" value="KAJ4714163.1"/>
    <property type="molecule type" value="Genomic_DNA"/>
</dbReference>
<evidence type="ECO:0000313" key="2">
    <source>
        <dbReference type="Proteomes" id="UP001164539"/>
    </source>
</evidence>
<accession>A0ACC1XST3</accession>
<organism evidence="1 2">
    <name type="scientific">Melia azedarach</name>
    <name type="common">Chinaberry tree</name>
    <dbReference type="NCBI Taxonomy" id="155640"/>
    <lineage>
        <taxon>Eukaryota</taxon>
        <taxon>Viridiplantae</taxon>
        <taxon>Streptophyta</taxon>
        <taxon>Embryophyta</taxon>
        <taxon>Tracheophyta</taxon>
        <taxon>Spermatophyta</taxon>
        <taxon>Magnoliopsida</taxon>
        <taxon>eudicotyledons</taxon>
        <taxon>Gunneridae</taxon>
        <taxon>Pentapetalae</taxon>
        <taxon>rosids</taxon>
        <taxon>malvids</taxon>
        <taxon>Sapindales</taxon>
        <taxon>Meliaceae</taxon>
        <taxon>Melia</taxon>
    </lineage>
</organism>
<gene>
    <name evidence="1" type="ORF">OWV82_012690</name>
</gene>
<evidence type="ECO:0000313" key="1">
    <source>
        <dbReference type="EMBL" id="KAJ4714163.1"/>
    </source>
</evidence>
<protein>
    <submittedName>
        <fullName evidence="1">Histidine kinase</fullName>
    </submittedName>
</protein>
<comment type="caution">
    <text evidence="1">The sequence shown here is derived from an EMBL/GenBank/DDBJ whole genome shotgun (WGS) entry which is preliminary data.</text>
</comment>
<keyword evidence="2" id="KW-1185">Reference proteome</keyword>
<sequence length="209" mass="22498">MSTSNEQPPQSAEAELHPALSLIPIEEEAADSEDEEKRTLEGLSVLLVEDQVLLQVLGTKILKGLGATVSVVNNGVQAVEAMTSMIAGEKAKREAEAANVQEGSISETSVFPHYDLILMDCKMPEMNGYEATKEIRKMEAEAKMDMDILIIAFTSNAPSENGEDCFAAGMDAYMQKPANADVMASTILSKLSEKRNRVSSVAEAVENTA</sequence>
<keyword evidence="1" id="KW-0808">Transferase</keyword>